<comment type="similarity">
    <text evidence="1">Belongs to the copper/topaquinone oxidase family.</text>
</comment>
<dbReference type="GO" id="GO:0008131">
    <property type="term" value="F:primary methylamine oxidase activity"/>
    <property type="evidence" value="ECO:0007669"/>
    <property type="project" value="InterPro"/>
</dbReference>
<feature type="region of interest" description="Disordered" evidence="2">
    <location>
        <begin position="18"/>
        <end position="62"/>
    </location>
</feature>
<dbReference type="SUPFAM" id="SSF49998">
    <property type="entry name" value="Amine oxidase catalytic domain"/>
    <property type="match status" value="1"/>
</dbReference>
<dbReference type="InterPro" id="IPR036460">
    <property type="entry name" value="Cu_amine_oxidase_C_sf"/>
</dbReference>
<protein>
    <recommendedName>
        <fullName evidence="1">Amine oxidase</fullName>
        <ecNumber evidence="1">1.4.3.-</ecNumber>
    </recommendedName>
</protein>
<dbReference type="AlphaFoldDB" id="D7KGL5"/>
<keyword evidence="1" id="KW-0479">Metal-binding</keyword>
<dbReference type="PANTHER" id="PTHR10638:SF87">
    <property type="entry name" value="AMINE OXIDASE [COPPER-CONTAINING] ALPHA 2, PEROXISOMAL-RELATED"/>
    <property type="match status" value="1"/>
</dbReference>
<dbReference type="eggNOG" id="KOG1186">
    <property type="taxonomic scope" value="Eukaryota"/>
</dbReference>
<feature type="domain" description="Copper amine oxidase catalytic" evidence="3">
    <location>
        <begin position="7"/>
        <end position="105"/>
    </location>
</feature>
<dbReference type="GO" id="GO:0009753">
    <property type="term" value="P:response to jasmonic acid"/>
    <property type="evidence" value="ECO:0007669"/>
    <property type="project" value="UniProtKB-ARBA"/>
</dbReference>
<gene>
    <name evidence="4" type="ORF">ARALYDRAFT_890721</name>
</gene>
<dbReference type="Gramene" id="scaffold_103515.1">
    <property type="protein sequence ID" value="scaffold_103515.1"/>
    <property type="gene ID" value="scaffold_103515.1"/>
</dbReference>
<comment type="PTM">
    <text evidence="1">Topaquinone (TPQ) is generated by copper-dependent autoxidation of a specific tyrosyl residue.</text>
</comment>
<name>D7KGL5_ARALL</name>
<organism evidence="5">
    <name type="scientific">Arabidopsis lyrata subsp. lyrata</name>
    <name type="common">Lyre-leaved rock-cress</name>
    <dbReference type="NCBI Taxonomy" id="81972"/>
    <lineage>
        <taxon>Eukaryota</taxon>
        <taxon>Viridiplantae</taxon>
        <taxon>Streptophyta</taxon>
        <taxon>Embryophyta</taxon>
        <taxon>Tracheophyta</taxon>
        <taxon>Spermatophyta</taxon>
        <taxon>Magnoliopsida</taxon>
        <taxon>eudicotyledons</taxon>
        <taxon>Gunneridae</taxon>
        <taxon>Pentapetalae</taxon>
        <taxon>rosids</taxon>
        <taxon>malvids</taxon>
        <taxon>Brassicales</taxon>
        <taxon>Brassicaceae</taxon>
        <taxon>Camelineae</taxon>
        <taxon>Arabidopsis</taxon>
    </lineage>
</organism>
<dbReference type="GO" id="GO:0005507">
    <property type="term" value="F:copper ion binding"/>
    <property type="evidence" value="ECO:0007669"/>
    <property type="project" value="InterPro"/>
</dbReference>
<reference evidence="5" key="1">
    <citation type="journal article" date="2011" name="Nat. Genet.">
        <title>The Arabidopsis lyrata genome sequence and the basis of rapid genome size change.</title>
        <authorList>
            <person name="Hu T.T."/>
            <person name="Pattyn P."/>
            <person name="Bakker E.G."/>
            <person name="Cao J."/>
            <person name="Cheng J.-F."/>
            <person name="Clark R.M."/>
            <person name="Fahlgren N."/>
            <person name="Fawcett J.A."/>
            <person name="Grimwood J."/>
            <person name="Gundlach H."/>
            <person name="Haberer G."/>
            <person name="Hollister J.D."/>
            <person name="Ossowski S."/>
            <person name="Ottilar R.P."/>
            <person name="Salamov A.A."/>
            <person name="Schneeberger K."/>
            <person name="Spannagl M."/>
            <person name="Wang X."/>
            <person name="Yang L."/>
            <person name="Nasrallah M.E."/>
            <person name="Bergelson J."/>
            <person name="Carrington J.C."/>
            <person name="Gaut B.S."/>
            <person name="Schmutz J."/>
            <person name="Mayer K.F.X."/>
            <person name="Van de Peer Y."/>
            <person name="Grigoriev I.V."/>
            <person name="Nordborg M."/>
            <person name="Weigel D."/>
            <person name="Guo Y.-L."/>
        </authorList>
    </citation>
    <scope>NUCLEOTIDE SEQUENCE [LARGE SCALE GENOMIC DNA]</scope>
    <source>
        <strain evidence="5">cv. MN47</strain>
    </source>
</reference>
<dbReference type="HOGENOM" id="CLU_2174423_0_0_1"/>
<evidence type="ECO:0000256" key="1">
    <source>
        <dbReference type="RuleBase" id="RU000672"/>
    </source>
</evidence>
<dbReference type="Proteomes" id="UP000008694">
    <property type="component" value="Unassembled WGS sequence"/>
</dbReference>
<accession>D7KGL5</accession>
<dbReference type="GO" id="GO:0009308">
    <property type="term" value="P:amine metabolic process"/>
    <property type="evidence" value="ECO:0007669"/>
    <property type="project" value="UniProtKB-UniRule"/>
</dbReference>
<dbReference type="EMBL" id="GL348713">
    <property type="protein sequence ID" value="EFH67204.1"/>
    <property type="molecule type" value="Genomic_DNA"/>
</dbReference>
<dbReference type="GO" id="GO:0048038">
    <property type="term" value="F:quinone binding"/>
    <property type="evidence" value="ECO:0007669"/>
    <property type="project" value="InterPro"/>
</dbReference>
<dbReference type="Gene3D" id="2.70.98.20">
    <property type="entry name" value="Copper amine oxidase, catalytic domain"/>
    <property type="match status" value="1"/>
</dbReference>
<dbReference type="InterPro" id="IPR000269">
    <property type="entry name" value="Cu_amine_oxidase"/>
</dbReference>
<sequence>MVQTIIFVRTELVTKKAPKSVNQPRKKLLDNEAKDCENRGRGSSETRAKSGRVNPARKTKHGNEVRYRLFPGLASGTLLTQDDYPQIRAAFTNYNVWVTPYNILAVWSQR</sequence>
<evidence type="ECO:0000256" key="2">
    <source>
        <dbReference type="SAM" id="MobiDB-lite"/>
    </source>
</evidence>
<dbReference type="EC" id="1.4.3.-" evidence="1"/>
<dbReference type="STRING" id="81972.D7KGL5"/>
<evidence type="ECO:0000313" key="4">
    <source>
        <dbReference type="EMBL" id="EFH67204.1"/>
    </source>
</evidence>
<keyword evidence="1" id="KW-0801">TPQ</keyword>
<evidence type="ECO:0000259" key="3">
    <source>
        <dbReference type="Pfam" id="PF01179"/>
    </source>
</evidence>
<feature type="compositionally biased region" description="Basic and acidic residues" evidence="2">
    <location>
        <begin position="27"/>
        <end position="48"/>
    </location>
</feature>
<dbReference type="InterPro" id="IPR015798">
    <property type="entry name" value="Cu_amine_oxidase_C"/>
</dbReference>
<keyword evidence="5" id="KW-1185">Reference proteome</keyword>
<keyword evidence="1" id="KW-0560">Oxidoreductase</keyword>
<evidence type="ECO:0000313" key="5">
    <source>
        <dbReference type="Proteomes" id="UP000008694"/>
    </source>
</evidence>
<dbReference type="PANTHER" id="PTHR10638">
    <property type="entry name" value="COPPER AMINE OXIDASE"/>
    <property type="match status" value="1"/>
</dbReference>
<comment type="cofactor">
    <cofactor evidence="1">
        <name>Cu cation</name>
        <dbReference type="ChEBI" id="CHEBI:23378"/>
    </cofactor>
    <text evidence="1">Contains 1 topaquinone per subunit.</text>
</comment>
<proteinExistence type="inferred from homology"/>
<dbReference type="Pfam" id="PF01179">
    <property type="entry name" value="Cu_amine_oxid"/>
    <property type="match status" value="1"/>
</dbReference>
<keyword evidence="1" id="KW-0186">Copper</keyword>